<dbReference type="Gene3D" id="1.10.10.10">
    <property type="entry name" value="Winged helix-like DNA-binding domain superfamily/Winged helix DNA-binding domain"/>
    <property type="match status" value="1"/>
</dbReference>
<evidence type="ECO:0000313" key="1">
    <source>
        <dbReference type="EMBL" id="QCS44687.1"/>
    </source>
</evidence>
<dbReference type="InterPro" id="IPR036388">
    <property type="entry name" value="WH-like_DNA-bd_sf"/>
</dbReference>
<dbReference type="RefSeq" id="WP_138247086.1">
    <property type="nucleotide sequence ID" value="NZ_CP040331.1"/>
</dbReference>
<keyword evidence="1" id="KW-0614">Plasmid</keyword>
<dbReference type="GeneID" id="40267712"/>
<dbReference type="KEGG" id="nvr:FEJ81_20520"/>
<geneLocation type="plasmid" evidence="2">
    <name>pnve500</name>
</geneLocation>
<reference evidence="2" key="1">
    <citation type="submission" date="2019-05" db="EMBL/GenBank/DDBJ databases">
        <title>Genome sequence and methylation pattern of the halophilic Archaeon Natrinema versiforme BOL5-4.</title>
        <authorList>
            <person name="DasSarma P."/>
            <person name="Anton B.P."/>
            <person name="DasSarma S.L."/>
            <person name="Martinez F.L."/>
            <person name="Guzman D."/>
            <person name="Roberts R.J."/>
            <person name="DasSarma S."/>
        </authorList>
    </citation>
    <scope>NUCLEOTIDE SEQUENCE [LARGE SCALE GENOMIC DNA]</scope>
    <source>
        <strain evidence="2">BOL5-4</strain>
        <plasmid evidence="2">pnve500</plasmid>
    </source>
</reference>
<gene>
    <name evidence="1" type="ORF">FEJ81_20520</name>
</gene>
<dbReference type="Pfam" id="PF25212">
    <property type="entry name" value="HVO_A0114"/>
    <property type="match status" value="1"/>
</dbReference>
<dbReference type="EMBL" id="CP040331">
    <property type="protein sequence ID" value="QCS44687.1"/>
    <property type="molecule type" value="Genomic_DNA"/>
</dbReference>
<dbReference type="InterPro" id="IPR036390">
    <property type="entry name" value="WH_DNA-bd_sf"/>
</dbReference>
<proteinExistence type="predicted"/>
<dbReference type="Proteomes" id="UP000302218">
    <property type="component" value="Plasmid pNVE500"/>
</dbReference>
<organism evidence="1 2">
    <name type="scientific">Natrinema versiforme</name>
    <dbReference type="NCBI Taxonomy" id="88724"/>
    <lineage>
        <taxon>Archaea</taxon>
        <taxon>Methanobacteriati</taxon>
        <taxon>Methanobacteriota</taxon>
        <taxon>Stenosarchaea group</taxon>
        <taxon>Halobacteria</taxon>
        <taxon>Halobacteriales</taxon>
        <taxon>Natrialbaceae</taxon>
        <taxon>Natrinema</taxon>
    </lineage>
</organism>
<protein>
    <submittedName>
        <fullName evidence="1">Uncharacterized protein</fullName>
    </submittedName>
</protein>
<dbReference type="AlphaFoldDB" id="A0A4P8WM80"/>
<dbReference type="OrthoDB" id="325082at2157"/>
<dbReference type="SUPFAM" id="SSF46785">
    <property type="entry name" value="Winged helix' DNA-binding domain"/>
    <property type="match status" value="1"/>
</dbReference>
<accession>A0A4P8WM80</accession>
<name>A0A4P8WM80_9EURY</name>
<sequence>MTQTLHVRINSSSDRSDLEDTLAALDADESVDPKPSTLSVADLETFGRIFRSTNLELLEAIADHEPESIRELARIVDRHPPEVTDNVTELADYGLVDLEENGRAKRPVVWYNEIDVDIPIGQHSPDVAPA</sequence>
<evidence type="ECO:0000313" key="2">
    <source>
        <dbReference type="Proteomes" id="UP000302218"/>
    </source>
</evidence>